<keyword evidence="2 6" id="KW-0812">Transmembrane</keyword>
<reference evidence="7" key="1">
    <citation type="journal article" date="2021" name="Sci. Rep.">
        <title>Diploid genomic architecture of Nitzschia inconspicua, an elite biomass production diatom.</title>
        <authorList>
            <person name="Oliver A."/>
            <person name="Podell S."/>
            <person name="Pinowska A."/>
            <person name="Traller J.C."/>
            <person name="Smith S.R."/>
            <person name="McClure R."/>
            <person name="Beliaev A."/>
            <person name="Bohutskyi P."/>
            <person name="Hill E.A."/>
            <person name="Rabines A."/>
            <person name="Zheng H."/>
            <person name="Allen L.Z."/>
            <person name="Kuo A."/>
            <person name="Grigoriev I.V."/>
            <person name="Allen A.E."/>
            <person name="Hazlebeck D."/>
            <person name="Allen E.E."/>
        </authorList>
    </citation>
    <scope>NUCLEOTIDE SEQUENCE</scope>
    <source>
        <strain evidence="7">Hildebrandi</strain>
    </source>
</reference>
<comment type="caution">
    <text evidence="7">The sequence shown here is derived from an EMBL/GenBank/DDBJ whole genome shotgun (WGS) entry which is preliminary data.</text>
</comment>
<feature type="transmembrane region" description="Helical" evidence="6">
    <location>
        <begin position="79"/>
        <end position="105"/>
    </location>
</feature>
<evidence type="ECO:0000256" key="4">
    <source>
        <dbReference type="ARBA" id="ARBA00023136"/>
    </source>
</evidence>
<accession>A0A9K3KS33</accession>
<dbReference type="EMBL" id="JAGRRH010000019">
    <property type="protein sequence ID" value="KAG7348878.1"/>
    <property type="molecule type" value="Genomic_DNA"/>
</dbReference>
<keyword evidence="8" id="KW-1185">Reference proteome</keyword>
<evidence type="ECO:0000313" key="7">
    <source>
        <dbReference type="EMBL" id="KAG7348878.1"/>
    </source>
</evidence>
<evidence type="ECO:0000256" key="1">
    <source>
        <dbReference type="ARBA" id="ARBA00004141"/>
    </source>
</evidence>
<keyword evidence="3 6" id="KW-1133">Transmembrane helix</keyword>
<proteinExistence type="predicted"/>
<dbReference type="GO" id="GO:0016020">
    <property type="term" value="C:membrane"/>
    <property type="evidence" value="ECO:0007669"/>
    <property type="project" value="UniProtKB-SubCell"/>
</dbReference>
<protein>
    <submittedName>
        <fullName evidence="7">ZIP zinc transporter</fullName>
    </submittedName>
</protein>
<dbReference type="InterPro" id="IPR003689">
    <property type="entry name" value="ZIP"/>
</dbReference>
<dbReference type="PANTHER" id="PTHR11040">
    <property type="entry name" value="ZINC/IRON TRANSPORTER"/>
    <property type="match status" value="1"/>
</dbReference>
<dbReference type="GO" id="GO:0005385">
    <property type="term" value="F:zinc ion transmembrane transporter activity"/>
    <property type="evidence" value="ECO:0007669"/>
    <property type="project" value="TreeGrafter"/>
</dbReference>
<evidence type="ECO:0000256" key="6">
    <source>
        <dbReference type="SAM" id="Phobius"/>
    </source>
</evidence>
<feature type="transmembrane region" description="Helical" evidence="6">
    <location>
        <begin position="374"/>
        <end position="393"/>
    </location>
</feature>
<sequence length="426" mass="46370">MSRNENIGVAFGVVLAASASTGLGAAVVFFPSLVKLANRRVLAVSLGFSAGVMTYVSFAEIFGKAQDSFMDDGHDESRAYIYATCCFFGGVLCMMLLNVAVHSLLGVHGHDHDHRHEDRRSIDIANATEKKKPSTRESVNRDIVQEDVVTATAPCCSSDPVHQLQTFQRMASVLEHEQHHNNNEQLLVEQENDTTVVIVGHETIASSPNDDDEEEEKSQDTYCNQVHEAEVKEQDVNSNDDDDDYNDNPNKQQQQQHDKTAAPSDMLDENSETNKKLERMGIKTAVAIGLHNFPEGLATFVAALEDPAVGAVLAVAIAIHNIPEGLCVALPVYYATGNRLKAFLWAVLSGASELVAALLGWVILANVIGDTTYAILFGLVSGMMVVISVKELLPTAHQYDPQDTVVTYSFVAGMALMAFSLVMFQL</sequence>
<name>A0A9K3KS33_9STRA</name>
<dbReference type="Proteomes" id="UP000693970">
    <property type="component" value="Unassembled WGS sequence"/>
</dbReference>
<feature type="transmembrane region" description="Helical" evidence="6">
    <location>
        <begin position="405"/>
        <end position="424"/>
    </location>
</feature>
<evidence type="ECO:0000313" key="8">
    <source>
        <dbReference type="Proteomes" id="UP000693970"/>
    </source>
</evidence>
<feature type="region of interest" description="Disordered" evidence="5">
    <location>
        <begin position="228"/>
        <end position="273"/>
    </location>
</feature>
<gene>
    <name evidence="7" type="ORF">IV203_011475</name>
</gene>
<feature type="transmembrane region" description="Helical" evidence="6">
    <location>
        <begin position="6"/>
        <end position="29"/>
    </location>
</feature>
<dbReference type="Pfam" id="PF02535">
    <property type="entry name" value="Zip"/>
    <property type="match status" value="2"/>
</dbReference>
<dbReference type="OrthoDB" id="262547at2759"/>
<feature type="transmembrane region" description="Helical" evidence="6">
    <location>
        <begin position="41"/>
        <end position="59"/>
    </location>
</feature>
<evidence type="ECO:0000256" key="5">
    <source>
        <dbReference type="SAM" id="MobiDB-lite"/>
    </source>
</evidence>
<dbReference type="PANTHER" id="PTHR11040:SF205">
    <property type="entry name" value="ZINC TRANSPORTER ZUPT"/>
    <property type="match status" value="1"/>
</dbReference>
<comment type="subcellular location">
    <subcellularLocation>
        <location evidence="1">Membrane</location>
        <topology evidence="1">Multi-pass membrane protein</topology>
    </subcellularLocation>
</comment>
<feature type="transmembrane region" description="Helical" evidence="6">
    <location>
        <begin position="342"/>
        <end position="368"/>
    </location>
</feature>
<dbReference type="AlphaFoldDB" id="A0A9K3KS33"/>
<keyword evidence="4 6" id="KW-0472">Membrane</keyword>
<organism evidence="7 8">
    <name type="scientific">Nitzschia inconspicua</name>
    <dbReference type="NCBI Taxonomy" id="303405"/>
    <lineage>
        <taxon>Eukaryota</taxon>
        <taxon>Sar</taxon>
        <taxon>Stramenopiles</taxon>
        <taxon>Ochrophyta</taxon>
        <taxon>Bacillariophyta</taxon>
        <taxon>Bacillariophyceae</taxon>
        <taxon>Bacillariophycidae</taxon>
        <taxon>Bacillariales</taxon>
        <taxon>Bacillariaceae</taxon>
        <taxon>Nitzschia</taxon>
    </lineage>
</organism>
<evidence type="ECO:0000256" key="2">
    <source>
        <dbReference type="ARBA" id="ARBA00022692"/>
    </source>
</evidence>
<feature type="region of interest" description="Disordered" evidence="5">
    <location>
        <begin position="110"/>
        <end position="139"/>
    </location>
</feature>
<reference evidence="7" key="2">
    <citation type="submission" date="2021-04" db="EMBL/GenBank/DDBJ databases">
        <authorList>
            <person name="Podell S."/>
        </authorList>
    </citation>
    <scope>NUCLEOTIDE SEQUENCE</scope>
    <source>
        <strain evidence="7">Hildebrandi</strain>
    </source>
</reference>
<evidence type="ECO:0000256" key="3">
    <source>
        <dbReference type="ARBA" id="ARBA00022989"/>
    </source>
</evidence>